<dbReference type="InterPro" id="IPR007410">
    <property type="entry name" value="LpqE-like"/>
</dbReference>
<name>A0A8T8I460_9PSEU</name>
<dbReference type="AlphaFoldDB" id="A0A8T8I460"/>
<organism evidence="4 5">
    <name type="scientific">Saccharothrix algeriensis</name>
    <dbReference type="NCBI Taxonomy" id="173560"/>
    <lineage>
        <taxon>Bacteria</taxon>
        <taxon>Bacillati</taxon>
        <taxon>Actinomycetota</taxon>
        <taxon>Actinomycetes</taxon>
        <taxon>Pseudonocardiales</taxon>
        <taxon>Pseudonocardiaceae</taxon>
        <taxon>Saccharothrix</taxon>
    </lineage>
</organism>
<feature type="compositionally biased region" description="Polar residues" evidence="1">
    <location>
        <begin position="182"/>
        <end position="196"/>
    </location>
</feature>
<evidence type="ECO:0000313" key="5">
    <source>
        <dbReference type="Proteomes" id="UP000671828"/>
    </source>
</evidence>
<dbReference type="Gene3D" id="2.60.40.1890">
    <property type="entry name" value="PCu(A)C copper chaperone"/>
    <property type="match status" value="1"/>
</dbReference>
<dbReference type="Proteomes" id="UP001195724">
    <property type="component" value="Unassembled WGS sequence"/>
</dbReference>
<accession>A0A8T8I460</accession>
<keyword evidence="2" id="KW-0732">Signal</keyword>
<feature type="compositionally biased region" description="Low complexity" evidence="1">
    <location>
        <begin position="118"/>
        <end position="174"/>
    </location>
</feature>
<feature type="region of interest" description="Disordered" evidence="1">
    <location>
        <begin position="82"/>
        <end position="198"/>
    </location>
</feature>
<feature type="chain" id="PRO_5039325916" evidence="2">
    <location>
        <begin position="18"/>
        <end position="253"/>
    </location>
</feature>
<dbReference type="Proteomes" id="UP000671828">
    <property type="component" value="Chromosome"/>
</dbReference>
<protein>
    <submittedName>
        <fullName evidence="3">Copper(I)-binding protein</fullName>
    </submittedName>
</protein>
<dbReference type="RefSeq" id="WP_204842643.1">
    <property type="nucleotide sequence ID" value="NZ_JAFBCL010000001.1"/>
</dbReference>
<evidence type="ECO:0000256" key="2">
    <source>
        <dbReference type="SAM" id="SignalP"/>
    </source>
</evidence>
<reference evidence="4" key="2">
    <citation type="submission" date="2021-04" db="EMBL/GenBank/DDBJ databases">
        <title>Saccharothrix algeriensis WGS.</title>
        <authorList>
            <person name="Stuskova K."/>
            <person name="Hakalova E."/>
            <person name="Tebbal A.B."/>
            <person name="Eichmeier A."/>
        </authorList>
    </citation>
    <scope>NUCLEOTIDE SEQUENCE</scope>
    <source>
        <strain evidence="4">NRRL B-24137</strain>
    </source>
</reference>
<evidence type="ECO:0000313" key="3">
    <source>
        <dbReference type="EMBL" id="MBM7811796.1"/>
    </source>
</evidence>
<feature type="signal peptide" evidence="2">
    <location>
        <begin position="1"/>
        <end position="17"/>
    </location>
</feature>
<proteinExistence type="predicted"/>
<dbReference type="InterPro" id="IPR036182">
    <property type="entry name" value="PCuAC_sf"/>
</dbReference>
<gene>
    <name evidence="4" type="ORF">J7S33_13675</name>
    <name evidence="3" type="ORF">JOE68_002661</name>
</gene>
<evidence type="ECO:0000313" key="4">
    <source>
        <dbReference type="EMBL" id="QTR05536.1"/>
    </source>
</evidence>
<evidence type="ECO:0000256" key="1">
    <source>
        <dbReference type="SAM" id="MobiDB-lite"/>
    </source>
</evidence>
<sequence>MAAAATGLALAVAGCSAGQVTQTDTQVAAVNGASGGVGAIAVRDAQFRFPVAEGHYREGDDAPVIVAIANNDPLQADKLLSVTSDGSRGNAEITGDVDLEPGTAIAAGSDQDDESGQGSTTTPKSSASSPTGSASSTSSASSPTSGAPTTTTTPTTTTGSQSGSASSSRSTPTAGQGGVSSVFPTTPGNKPSSSADITGEPGRVAIVLKDLTRDLRPGQTIRVTFLFEKAGPLTLELPIGASPDPRSEPSSGH</sequence>
<reference evidence="3 6" key="1">
    <citation type="submission" date="2021-01" db="EMBL/GenBank/DDBJ databases">
        <title>Sequencing the genomes of 1000 actinobacteria strains.</title>
        <authorList>
            <person name="Klenk H.-P."/>
        </authorList>
    </citation>
    <scope>NUCLEOTIDE SEQUENCE [LARGE SCALE GENOMIC DNA]</scope>
    <source>
        <strain evidence="3 6">DSM 44581</strain>
    </source>
</reference>
<dbReference type="EMBL" id="JAFBCL010000001">
    <property type="protein sequence ID" value="MBM7811796.1"/>
    <property type="molecule type" value="Genomic_DNA"/>
</dbReference>
<dbReference type="EMBL" id="CP072788">
    <property type="protein sequence ID" value="QTR05536.1"/>
    <property type="molecule type" value="Genomic_DNA"/>
</dbReference>
<dbReference type="Pfam" id="PF04314">
    <property type="entry name" value="PCuAC"/>
    <property type="match status" value="1"/>
</dbReference>
<dbReference type="SUPFAM" id="SSF110087">
    <property type="entry name" value="DR1885-like metal-binding protein"/>
    <property type="match status" value="1"/>
</dbReference>
<keyword evidence="6" id="KW-1185">Reference proteome</keyword>
<evidence type="ECO:0000313" key="6">
    <source>
        <dbReference type="Proteomes" id="UP001195724"/>
    </source>
</evidence>